<reference evidence="1" key="1">
    <citation type="submission" date="2020-01" db="EMBL/GenBank/DDBJ databases">
        <title>Insect and environment-associated Actinomycetes.</title>
        <authorList>
            <person name="Currrie C."/>
            <person name="Chevrette M."/>
            <person name="Carlson C."/>
            <person name="Stubbendieck R."/>
            <person name="Wendt-Pienkowski E."/>
        </authorList>
    </citation>
    <scope>NUCLEOTIDE SEQUENCE</scope>
    <source>
        <strain evidence="1">SID12501</strain>
    </source>
</reference>
<organism evidence="1">
    <name type="scientific">Streptomyces sp. SID12501</name>
    <dbReference type="NCBI Taxonomy" id="2706042"/>
    <lineage>
        <taxon>Bacteria</taxon>
        <taxon>Bacillati</taxon>
        <taxon>Actinomycetota</taxon>
        <taxon>Actinomycetes</taxon>
        <taxon>Kitasatosporales</taxon>
        <taxon>Streptomycetaceae</taxon>
        <taxon>Streptomyces</taxon>
    </lineage>
</organism>
<dbReference type="EMBL" id="JAAGLU010000724">
    <property type="protein sequence ID" value="NEC93329.1"/>
    <property type="molecule type" value="Genomic_DNA"/>
</dbReference>
<name>A0A6B3C9P5_9ACTN</name>
<dbReference type="AlphaFoldDB" id="A0A6B3C9P5"/>
<sequence>MRSVSTSVPVVSRSKATAARIVRQLGPDPRSKALMLLVPVLMLIL</sequence>
<protein>
    <submittedName>
        <fullName evidence="1">ABC transporter permease</fullName>
    </submittedName>
</protein>
<accession>A0A6B3C9P5</accession>
<gene>
    <name evidence="1" type="ORF">G3I71_48130</name>
</gene>
<proteinExistence type="predicted"/>
<feature type="non-terminal residue" evidence="1">
    <location>
        <position position="45"/>
    </location>
</feature>
<comment type="caution">
    <text evidence="1">The sequence shown here is derived from an EMBL/GenBank/DDBJ whole genome shotgun (WGS) entry which is preliminary data.</text>
</comment>
<evidence type="ECO:0000313" key="1">
    <source>
        <dbReference type="EMBL" id="NEC93329.1"/>
    </source>
</evidence>